<evidence type="ECO:0000259" key="4">
    <source>
        <dbReference type="PROSITE" id="PS50089"/>
    </source>
</evidence>
<dbReference type="AlphaFoldDB" id="A0A9W7Y421"/>
<dbReference type="PANTHER" id="PTHR16047">
    <property type="entry name" value="RFWD3 PROTEIN"/>
    <property type="match status" value="1"/>
</dbReference>
<dbReference type="SUPFAM" id="SSF63829">
    <property type="entry name" value="Calcium-dependent phosphotriesterase"/>
    <property type="match status" value="1"/>
</dbReference>
<evidence type="ECO:0000256" key="2">
    <source>
        <dbReference type="SAM" id="Coils"/>
    </source>
</evidence>
<dbReference type="SUPFAM" id="SSF57850">
    <property type="entry name" value="RING/U-box"/>
    <property type="match status" value="1"/>
</dbReference>
<feature type="domain" description="RING-type" evidence="4">
    <location>
        <begin position="152"/>
        <end position="197"/>
    </location>
</feature>
<dbReference type="OrthoDB" id="8062037at2759"/>
<feature type="compositionally biased region" description="Polar residues" evidence="3">
    <location>
        <begin position="40"/>
        <end position="52"/>
    </location>
</feature>
<feature type="compositionally biased region" description="Acidic residues" evidence="3">
    <location>
        <begin position="84"/>
        <end position="94"/>
    </location>
</feature>
<keyword evidence="1" id="KW-0862">Zinc</keyword>
<dbReference type="Gene3D" id="2.130.10.10">
    <property type="entry name" value="YVTN repeat-like/Quinoprotein amine dehydrogenase"/>
    <property type="match status" value="1"/>
</dbReference>
<comment type="caution">
    <text evidence="5">The sequence shown here is derived from an EMBL/GenBank/DDBJ whole genome shotgun (WGS) entry which is preliminary data.</text>
</comment>
<dbReference type="PROSITE" id="PS50089">
    <property type="entry name" value="ZF_RING_2"/>
    <property type="match status" value="1"/>
</dbReference>
<dbReference type="Proteomes" id="UP001149813">
    <property type="component" value="Unassembled WGS sequence"/>
</dbReference>
<dbReference type="InterPro" id="IPR001841">
    <property type="entry name" value="Znf_RING"/>
</dbReference>
<keyword evidence="2" id="KW-0175">Coiled coil</keyword>
<dbReference type="GO" id="GO:0036297">
    <property type="term" value="P:interstrand cross-link repair"/>
    <property type="evidence" value="ECO:0007669"/>
    <property type="project" value="InterPro"/>
</dbReference>
<dbReference type="GO" id="GO:0016567">
    <property type="term" value="P:protein ubiquitination"/>
    <property type="evidence" value="ECO:0007669"/>
    <property type="project" value="InterPro"/>
</dbReference>
<evidence type="ECO:0000313" key="6">
    <source>
        <dbReference type="Proteomes" id="UP001149813"/>
    </source>
</evidence>
<feature type="compositionally biased region" description="Polar residues" evidence="3">
    <location>
        <begin position="1"/>
        <end position="16"/>
    </location>
</feature>
<evidence type="ECO:0000313" key="5">
    <source>
        <dbReference type="EMBL" id="KAJ1723593.1"/>
    </source>
</evidence>
<dbReference type="GO" id="GO:0061630">
    <property type="term" value="F:ubiquitin protein ligase activity"/>
    <property type="evidence" value="ECO:0007669"/>
    <property type="project" value="UniProtKB-EC"/>
</dbReference>
<sequence length="721" mass="77381">MTQACEQTPSPPSLTQILEHPTLAATAASSSGIRPAMASRGQSLMSVDSGSDSGAPAEDSLRPPDGARKRSRTQDTPGGSGDNEGVEDDDDDEFQAPVGRNSGSTSASSSNLTTDQAFFPRALTTATATATANPPDNDTAADDLDVPPSSQCPICMDAWGITGDHRLVSLKCGHLYGQRCIRRWLRQSKRARCPSCQHPAVLRDLRPIYARALTAQDSQENVRLAKEVERLVAEVKRAQDDLLSAQNKYMAMRVEVKRARDEHDKVFQKARWLETENRALRRRVLGEAPAKDLDHQVDLDLPGELVDLPGDLDELPSDMDLPSDLDLPDDPPAPDDPDPPDDTDHLPIDDLTPPLLQLRAAVRLPSGGARALALDPHTPTAYVSSGTTMHRISLDSSTTTFTLPTLHASEIRAACVSPHPGTRYLLTASSDRTAALSLLACAPAHDPSLVQACSPQVHLRVKVGAPAWACAWDARSPHVFHVGGGGGRLLTFDVRKTGEPVACRVAPKTKACWADGSPAGTPNFSPIHSVVAQPDGYLAVANAQHVYRVSPDTSAPWTQVTGDAGSRTCLSLSAHGTRLAAPFRVYPATDDGVQSTCHEVYEPGSTLLSPTSREWPCSLHVPVDSPQTRMARSALWGFRRRAGGKEHVLLAAPVEARRCVRLWDASARVPVEVADLEVPAGEEIVDVAACQWPDVADSDGREGLTVLAALTTSTLRLYDVR</sequence>
<feature type="region of interest" description="Disordered" evidence="3">
    <location>
        <begin position="304"/>
        <end position="351"/>
    </location>
</feature>
<proteinExistence type="predicted"/>
<keyword evidence="6" id="KW-1185">Reference proteome</keyword>
<keyword evidence="1" id="KW-0863">Zinc-finger</keyword>
<name>A0A9W7Y421_9FUNG</name>
<keyword evidence="5" id="KW-0808">Transferase</keyword>
<dbReference type="InterPro" id="IPR013083">
    <property type="entry name" value="Znf_RING/FYVE/PHD"/>
</dbReference>
<keyword evidence="1" id="KW-0479">Metal-binding</keyword>
<feature type="compositionally biased region" description="Basic and acidic residues" evidence="3">
    <location>
        <begin position="59"/>
        <end position="68"/>
    </location>
</feature>
<evidence type="ECO:0000256" key="1">
    <source>
        <dbReference type="PROSITE-ProRule" id="PRU00175"/>
    </source>
</evidence>
<dbReference type="InterPro" id="IPR037381">
    <property type="entry name" value="RFWD3"/>
</dbReference>
<dbReference type="GO" id="GO:0008270">
    <property type="term" value="F:zinc ion binding"/>
    <property type="evidence" value="ECO:0007669"/>
    <property type="project" value="UniProtKB-KW"/>
</dbReference>
<feature type="region of interest" description="Disordered" evidence="3">
    <location>
        <begin position="1"/>
        <end position="115"/>
    </location>
</feature>
<accession>A0A9W7Y421</accession>
<dbReference type="SMART" id="SM00184">
    <property type="entry name" value="RING"/>
    <property type="match status" value="1"/>
</dbReference>
<dbReference type="Pfam" id="PF13639">
    <property type="entry name" value="zf-RING_2"/>
    <property type="match status" value="1"/>
</dbReference>
<feature type="coiled-coil region" evidence="2">
    <location>
        <begin position="221"/>
        <end position="262"/>
    </location>
</feature>
<organism evidence="5 6">
    <name type="scientific">Coemansia erecta</name>
    <dbReference type="NCBI Taxonomy" id="147472"/>
    <lineage>
        <taxon>Eukaryota</taxon>
        <taxon>Fungi</taxon>
        <taxon>Fungi incertae sedis</taxon>
        <taxon>Zoopagomycota</taxon>
        <taxon>Kickxellomycotina</taxon>
        <taxon>Kickxellomycetes</taxon>
        <taxon>Kickxellales</taxon>
        <taxon>Kickxellaceae</taxon>
        <taxon>Coemansia</taxon>
    </lineage>
</organism>
<dbReference type="EC" id="2.3.2.27" evidence="5"/>
<dbReference type="InterPro" id="IPR015943">
    <property type="entry name" value="WD40/YVTN_repeat-like_dom_sf"/>
</dbReference>
<dbReference type="PANTHER" id="PTHR16047:SF7">
    <property type="entry name" value="E3 UBIQUITIN-PROTEIN LIGASE RFWD3"/>
    <property type="match status" value="1"/>
</dbReference>
<gene>
    <name evidence="5" type="primary">RFWD3</name>
    <name evidence="5" type="ORF">LPJ53_002078</name>
</gene>
<evidence type="ECO:0000256" key="3">
    <source>
        <dbReference type="SAM" id="MobiDB-lite"/>
    </source>
</evidence>
<dbReference type="GO" id="GO:0005634">
    <property type="term" value="C:nucleus"/>
    <property type="evidence" value="ECO:0007669"/>
    <property type="project" value="InterPro"/>
</dbReference>
<protein>
    <submittedName>
        <fullName evidence="5">RING finger and WD repeat domain-containing protein 3</fullName>
        <ecNumber evidence="5">2.3.2.27</ecNumber>
    </submittedName>
</protein>
<dbReference type="Gene3D" id="3.30.40.10">
    <property type="entry name" value="Zinc/RING finger domain, C3HC4 (zinc finger)"/>
    <property type="match status" value="1"/>
</dbReference>
<reference evidence="5" key="1">
    <citation type="submission" date="2022-07" db="EMBL/GenBank/DDBJ databases">
        <title>Phylogenomic reconstructions and comparative analyses of Kickxellomycotina fungi.</title>
        <authorList>
            <person name="Reynolds N.K."/>
            <person name="Stajich J.E."/>
            <person name="Barry K."/>
            <person name="Grigoriev I.V."/>
            <person name="Crous P."/>
            <person name="Smith M.E."/>
        </authorList>
    </citation>
    <scope>NUCLEOTIDE SEQUENCE</scope>
    <source>
        <strain evidence="5">NBRC 32514</strain>
    </source>
</reference>
<feature type="compositionally biased region" description="Acidic residues" evidence="3">
    <location>
        <begin position="310"/>
        <end position="341"/>
    </location>
</feature>
<keyword evidence="5" id="KW-0012">Acyltransferase</keyword>
<dbReference type="CDD" id="cd16450">
    <property type="entry name" value="mRING-C3HGC3_RFWD3"/>
    <property type="match status" value="1"/>
</dbReference>
<dbReference type="EMBL" id="JANBOJ010000060">
    <property type="protein sequence ID" value="KAJ1723593.1"/>
    <property type="molecule type" value="Genomic_DNA"/>
</dbReference>